<name>A0ABU0B476_9FIRM</name>
<organism evidence="1 2">
    <name type="scientific">Desulfofundulus luciae</name>
    <dbReference type="NCBI Taxonomy" id="74702"/>
    <lineage>
        <taxon>Bacteria</taxon>
        <taxon>Bacillati</taxon>
        <taxon>Bacillota</taxon>
        <taxon>Clostridia</taxon>
        <taxon>Eubacteriales</taxon>
        <taxon>Peptococcaceae</taxon>
        <taxon>Desulfofundulus</taxon>
    </lineage>
</organism>
<comment type="caution">
    <text evidence="1">The sequence shown here is derived from an EMBL/GenBank/DDBJ whole genome shotgun (WGS) entry which is preliminary data.</text>
</comment>
<evidence type="ECO:0000313" key="2">
    <source>
        <dbReference type="Proteomes" id="UP001225644"/>
    </source>
</evidence>
<accession>A0ABU0B476</accession>
<proteinExistence type="predicted"/>
<reference evidence="1 2" key="1">
    <citation type="submission" date="2023-07" db="EMBL/GenBank/DDBJ databases">
        <title>Genomic Encyclopedia of Type Strains, Phase IV (KMG-IV): sequencing the most valuable type-strain genomes for metagenomic binning, comparative biology and taxonomic classification.</title>
        <authorList>
            <person name="Goeker M."/>
        </authorList>
    </citation>
    <scope>NUCLEOTIDE SEQUENCE [LARGE SCALE GENOMIC DNA]</scope>
    <source>
        <strain evidence="1 2">DSM 12396</strain>
    </source>
</reference>
<dbReference type="EMBL" id="JAUSUX010000028">
    <property type="protein sequence ID" value="MDQ0287517.1"/>
    <property type="molecule type" value="Genomic_DNA"/>
</dbReference>
<gene>
    <name evidence="1" type="ORF">J2Z49_002645</name>
</gene>
<keyword evidence="2" id="KW-1185">Reference proteome</keyword>
<protein>
    <submittedName>
        <fullName evidence="1">Uncharacterized protein</fullName>
    </submittedName>
</protein>
<evidence type="ECO:0000313" key="1">
    <source>
        <dbReference type="EMBL" id="MDQ0287517.1"/>
    </source>
</evidence>
<dbReference type="Proteomes" id="UP001225644">
    <property type="component" value="Unassembled WGS sequence"/>
</dbReference>
<sequence>MGGRTENFSFMHGGRNLIGRIAELDLEGGGRHVRT</sequence>